<sequence length="246" mass="26548">MKLIHKTAIITGAATGIGKATAERFGEEGANVVINYLDDNHYTSVQESIARIESAGGKAIAVKADVSRVDQLTALFQQAKEAFGGIDVVVNNAVIAILKPIVEVTEEDYQRMFDVNVKSVFFSLQLAGKLMNDNGRVINLSSHTTALFFPNYGLYDANKGAVEQISRVFSKEIGHKGITVNVVSPGATDTAEFATRPQELKDRVKAMSGMNRIARQEEVVNVITFLASDEASWVTGQNIKVNGGAI</sequence>
<dbReference type="PRINTS" id="PR00081">
    <property type="entry name" value="GDHRDH"/>
</dbReference>
<dbReference type="InterPro" id="IPR002347">
    <property type="entry name" value="SDR_fam"/>
</dbReference>
<dbReference type="Gene3D" id="3.40.50.720">
    <property type="entry name" value="NAD(P)-binding Rossmann-like Domain"/>
    <property type="match status" value="1"/>
</dbReference>
<dbReference type="STRING" id="947013.SAMN04488109_5408"/>
<keyword evidence="2" id="KW-0560">Oxidoreductase</keyword>
<evidence type="ECO:0000313" key="4">
    <source>
        <dbReference type="Proteomes" id="UP000184212"/>
    </source>
</evidence>
<dbReference type="FunFam" id="3.40.50.720:FF:000084">
    <property type="entry name" value="Short-chain dehydrogenase reductase"/>
    <property type="match status" value="1"/>
</dbReference>
<dbReference type="AlphaFoldDB" id="A0A1M5VTT9"/>
<evidence type="ECO:0000256" key="1">
    <source>
        <dbReference type="ARBA" id="ARBA00006484"/>
    </source>
</evidence>
<organism evidence="3 4">
    <name type="scientific">Chryseolinea serpens</name>
    <dbReference type="NCBI Taxonomy" id="947013"/>
    <lineage>
        <taxon>Bacteria</taxon>
        <taxon>Pseudomonadati</taxon>
        <taxon>Bacteroidota</taxon>
        <taxon>Cytophagia</taxon>
        <taxon>Cytophagales</taxon>
        <taxon>Fulvivirgaceae</taxon>
        <taxon>Chryseolinea</taxon>
    </lineage>
</organism>
<dbReference type="PANTHER" id="PTHR43639:SF1">
    <property type="entry name" value="SHORT-CHAIN DEHYDROGENASE_REDUCTASE FAMILY PROTEIN"/>
    <property type="match status" value="1"/>
</dbReference>
<keyword evidence="4" id="KW-1185">Reference proteome</keyword>
<evidence type="ECO:0000256" key="2">
    <source>
        <dbReference type="ARBA" id="ARBA00023002"/>
    </source>
</evidence>
<dbReference type="PRINTS" id="PR00080">
    <property type="entry name" value="SDRFAMILY"/>
</dbReference>
<accession>A0A1M5VTT9</accession>
<dbReference type="PANTHER" id="PTHR43639">
    <property type="entry name" value="OXIDOREDUCTASE, SHORT-CHAIN DEHYDROGENASE/REDUCTASE FAMILY (AFU_ORTHOLOGUE AFUA_5G02870)"/>
    <property type="match status" value="1"/>
</dbReference>
<comment type="similarity">
    <text evidence="1">Belongs to the short-chain dehydrogenases/reductases (SDR) family.</text>
</comment>
<dbReference type="EMBL" id="FQWQ01000004">
    <property type="protein sequence ID" value="SHH78676.1"/>
    <property type="molecule type" value="Genomic_DNA"/>
</dbReference>
<dbReference type="Proteomes" id="UP000184212">
    <property type="component" value="Unassembled WGS sequence"/>
</dbReference>
<dbReference type="InterPro" id="IPR036291">
    <property type="entry name" value="NAD(P)-bd_dom_sf"/>
</dbReference>
<evidence type="ECO:0000313" key="3">
    <source>
        <dbReference type="EMBL" id="SHH78676.1"/>
    </source>
</evidence>
<proteinExistence type="inferred from homology"/>
<name>A0A1M5VTT9_9BACT</name>
<dbReference type="SUPFAM" id="SSF51735">
    <property type="entry name" value="NAD(P)-binding Rossmann-fold domains"/>
    <property type="match status" value="1"/>
</dbReference>
<protein>
    <submittedName>
        <fullName evidence="3">3-oxoacyl-[acyl-carrier protein] reductase</fullName>
    </submittedName>
</protein>
<dbReference type="Pfam" id="PF13561">
    <property type="entry name" value="adh_short_C2"/>
    <property type="match status" value="1"/>
</dbReference>
<reference evidence="3 4" key="1">
    <citation type="submission" date="2016-11" db="EMBL/GenBank/DDBJ databases">
        <authorList>
            <person name="Jaros S."/>
            <person name="Januszkiewicz K."/>
            <person name="Wedrychowicz H."/>
        </authorList>
    </citation>
    <scope>NUCLEOTIDE SEQUENCE [LARGE SCALE GENOMIC DNA]</scope>
    <source>
        <strain evidence="3 4">DSM 24574</strain>
    </source>
</reference>
<dbReference type="GO" id="GO:0016491">
    <property type="term" value="F:oxidoreductase activity"/>
    <property type="evidence" value="ECO:0007669"/>
    <property type="project" value="UniProtKB-KW"/>
</dbReference>
<gene>
    <name evidence="3" type="ORF">SAMN04488109_5408</name>
</gene>